<dbReference type="OrthoDB" id="4360842at2759"/>
<accession>A0A9W9W078</accession>
<dbReference type="RefSeq" id="XP_056488229.1">
    <property type="nucleotide sequence ID" value="XM_056632678.1"/>
</dbReference>
<comment type="caution">
    <text evidence="2">The sequence shown here is derived from an EMBL/GenBank/DDBJ whole genome shotgun (WGS) entry which is preliminary data.</text>
</comment>
<sequence length="559" mass="63112">MTVADEYTTAASDILDAKSTIQMLAATCRGIVQSHAQESSQDEKPRNVFPFYYYGENGIRKLRTPSPNERLSDQVVFAIIQGRIGGMCRGKIWPNVFDSDGHIKRDRIPRGPPVISWANTIPFFTVYGGYYILGGDYLAQRSWLLSPTSTPIYPGCLAGLVIASPSAISNDVMLQSEQIHAFQVESWKEINWEPKTDLERTQKNFTTYTKDHSRLSLIFFANNSFGFAPVREVAGYHLNLDPAETTTVSPTRVAIGMWNETRLERYVNNRNVQFHFPIQKFPLFFNEALDHPLSKTQSTLESPLKNLKLESESPKKKDPVTPVCSRTSQGNTTPKRPRNDGLDEDTPSKKPRQLITYSRKMQSQQQTQQKKHNDQDHLEKEQEQRQEQPQEKQRQPPIGTSPNTAKQIGQAFTTEFKIEETCLAFDDLTKVYNEIIRNREALNTSPARAIIQLHKTQHEKHAKYRDLLESVQKGIRGKDRAVKLIFQDRLAAVAFPDGDRVHNDKDKDKGEGEEEVMELDLVGSSDVSLDLTLSPSPTPALAGGLDLPTPISIDGEDVD</sequence>
<feature type="compositionally biased region" description="Basic and acidic residues" evidence="1">
    <location>
        <begin position="307"/>
        <end position="319"/>
    </location>
</feature>
<name>A0A9W9W078_9EURO</name>
<organism evidence="2 3">
    <name type="scientific">Penicillium cosmopolitanum</name>
    <dbReference type="NCBI Taxonomy" id="1131564"/>
    <lineage>
        <taxon>Eukaryota</taxon>
        <taxon>Fungi</taxon>
        <taxon>Dikarya</taxon>
        <taxon>Ascomycota</taxon>
        <taxon>Pezizomycotina</taxon>
        <taxon>Eurotiomycetes</taxon>
        <taxon>Eurotiomycetidae</taxon>
        <taxon>Eurotiales</taxon>
        <taxon>Aspergillaceae</taxon>
        <taxon>Penicillium</taxon>
    </lineage>
</organism>
<keyword evidence="3" id="KW-1185">Reference proteome</keyword>
<evidence type="ECO:0000313" key="3">
    <source>
        <dbReference type="Proteomes" id="UP001147747"/>
    </source>
</evidence>
<feature type="region of interest" description="Disordered" evidence="1">
    <location>
        <begin position="528"/>
        <end position="559"/>
    </location>
</feature>
<evidence type="ECO:0000256" key="1">
    <source>
        <dbReference type="SAM" id="MobiDB-lite"/>
    </source>
</evidence>
<dbReference type="GeneID" id="81371658"/>
<gene>
    <name evidence="2" type="ORF">N7509_008041</name>
</gene>
<feature type="region of interest" description="Disordered" evidence="1">
    <location>
        <begin position="296"/>
        <end position="405"/>
    </location>
</feature>
<protein>
    <submittedName>
        <fullName evidence="2">Uncharacterized protein</fullName>
    </submittedName>
</protein>
<reference evidence="2" key="1">
    <citation type="submission" date="2022-12" db="EMBL/GenBank/DDBJ databases">
        <authorList>
            <person name="Petersen C."/>
        </authorList>
    </citation>
    <scope>NUCLEOTIDE SEQUENCE</scope>
    <source>
        <strain evidence="2">IBT 29677</strain>
    </source>
</reference>
<dbReference type="EMBL" id="JAPZBU010000008">
    <property type="protein sequence ID" value="KAJ5392551.1"/>
    <property type="molecule type" value="Genomic_DNA"/>
</dbReference>
<reference evidence="2" key="2">
    <citation type="journal article" date="2023" name="IMA Fungus">
        <title>Comparative genomic study of the Penicillium genus elucidates a diverse pangenome and 15 lateral gene transfer events.</title>
        <authorList>
            <person name="Petersen C."/>
            <person name="Sorensen T."/>
            <person name="Nielsen M.R."/>
            <person name="Sondergaard T.E."/>
            <person name="Sorensen J.L."/>
            <person name="Fitzpatrick D.A."/>
            <person name="Frisvad J.C."/>
            <person name="Nielsen K.L."/>
        </authorList>
    </citation>
    <scope>NUCLEOTIDE SEQUENCE</scope>
    <source>
        <strain evidence="2">IBT 29677</strain>
    </source>
</reference>
<dbReference type="AlphaFoldDB" id="A0A9W9W078"/>
<feature type="region of interest" description="Disordered" evidence="1">
    <location>
        <begin position="498"/>
        <end position="517"/>
    </location>
</feature>
<feature type="compositionally biased region" description="Basic and acidic residues" evidence="1">
    <location>
        <begin position="498"/>
        <end position="510"/>
    </location>
</feature>
<evidence type="ECO:0000313" key="2">
    <source>
        <dbReference type="EMBL" id="KAJ5392551.1"/>
    </source>
</evidence>
<feature type="compositionally biased region" description="Polar residues" evidence="1">
    <location>
        <begin position="324"/>
        <end position="334"/>
    </location>
</feature>
<proteinExistence type="predicted"/>
<dbReference type="Proteomes" id="UP001147747">
    <property type="component" value="Unassembled WGS sequence"/>
</dbReference>
<feature type="compositionally biased region" description="Basic and acidic residues" evidence="1">
    <location>
        <begin position="371"/>
        <end position="394"/>
    </location>
</feature>